<organism evidence="6 7">
    <name type="scientific">Arcobacter ellisii</name>
    <dbReference type="NCBI Taxonomy" id="913109"/>
    <lineage>
        <taxon>Bacteria</taxon>
        <taxon>Pseudomonadati</taxon>
        <taxon>Campylobacterota</taxon>
        <taxon>Epsilonproteobacteria</taxon>
        <taxon>Campylobacterales</taxon>
        <taxon>Arcobacteraceae</taxon>
        <taxon>Arcobacter</taxon>
    </lineage>
</organism>
<evidence type="ECO:0000256" key="3">
    <source>
        <dbReference type="ARBA" id="ARBA00023027"/>
    </source>
</evidence>
<evidence type="ECO:0000256" key="4">
    <source>
        <dbReference type="ARBA" id="ARBA00023239"/>
    </source>
</evidence>
<proteinExistence type="predicted"/>
<reference evidence="6 7" key="1">
    <citation type="submission" date="2018-08" db="EMBL/GenBank/DDBJ databases">
        <title>Complete genome of the Arcobacter ellisii type strain LMG 26155.</title>
        <authorList>
            <person name="Miller W.G."/>
            <person name="Yee E."/>
            <person name="Bono J.L."/>
        </authorList>
    </citation>
    <scope>NUCLEOTIDE SEQUENCE [LARGE SCALE GENOMIC DNA]</scope>
    <source>
        <strain evidence="6 7">LMG 26155</strain>
    </source>
</reference>
<evidence type="ECO:0000313" key="7">
    <source>
        <dbReference type="Proteomes" id="UP000262582"/>
    </source>
</evidence>
<dbReference type="RefSeq" id="WP_164967210.1">
    <property type="nucleotide sequence ID" value="NZ_CP032097.1"/>
</dbReference>
<protein>
    <submittedName>
        <fullName evidence="6">Epimerase</fullName>
    </submittedName>
</protein>
<dbReference type="Proteomes" id="UP000262582">
    <property type="component" value="Chromosome"/>
</dbReference>
<sequence length="270" mass="31537">MNILIVGTSSIFAKRLISALESKKNYNTFLKKHNIEDIFDKSGKYYSINSIDIDILINISTLKKGLDSEIYYSNIIYPLRIIEKLNSNLLIINIDTTAYEYRYNSYSHSKKVFKDLLKIKKCKSINLRIEHIYGYYPSENITSYLIKKMIKNQDIDLSSGEQIRNFIYIDDAVSAIIRCIENINQLNYNSTIDIASDDYISIKKLANLIKKLIASKSTLNFDRIIIDKNEFKPITFNNTILKRLEWEQKIGLVDGIKKEIDEVRNEIFKR</sequence>
<dbReference type="InterPro" id="IPR001509">
    <property type="entry name" value="Epimerase_deHydtase"/>
</dbReference>
<keyword evidence="2" id="KW-0210">Decarboxylase</keyword>
<keyword evidence="3" id="KW-0520">NAD</keyword>
<dbReference type="InterPro" id="IPR044516">
    <property type="entry name" value="UXS-like"/>
</dbReference>
<dbReference type="InterPro" id="IPR036291">
    <property type="entry name" value="NAD(P)-bd_dom_sf"/>
</dbReference>
<keyword evidence="7" id="KW-1185">Reference proteome</keyword>
<evidence type="ECO:0000256" key="1">
    <source>
        <dbReference type="ARBA" id="ARBA00001911"/>
    </source>
</evidence>
<dbReference type="PANTHER" id="PTHR43078:SF6">
    <property type="entry name" value="UDP-GLUCURONIC ACID DECARBOXYLASE 1"/>
    <property type="match status" value="1"/>
</dbReference>
<dbReference type="PANTHER" id="PTHR43078">
    <property type="entry name" value="UDP-GLUCURONIC ACID DECARBOXYLASE-RELATED"/>
    <property type="match status" value="1"/>
</dbReference>
<comment type="cofactor">
    <cofactor evidence="1">
        <name>NAD(+)</name>
        <dbReference type="ChEBI" id="CHEBI:57540"/>
    </cofactor>
</comment>
<dbReference type="SUPFAM" id="SSF51735">
    <property type="entry name" value="NAD(P)-binding Rossmann-fold domains"/>
    <property type="match status" value="1"/>
</dbReference>
<evidence type="ECO:0000259" key="5">
    <source>
        <dbReference type="Pfam" id="PF01370"/>
    </source>
</evidence>
<keyword evidence="4" id="KW-0456">Lyase</keyword>
<dbReference type="Gene3D" id="3.40.50.720">
    <property type="entry name" value="NAD(P)-binding Rossmann-like Domain"/>
    <property type="match status" value="1"/>
</dbReference>
<evidence type="ECO:0000256" key="2">
    <source>
        <dbReference type="ARBA" id="ARBA00022793"/>
    </source>
</evidence>
<name>A0ABN5PBU7_9BACT</name>
<feature type="domain" description="NAD-dependent epimerase/dehydratase" evidence="5">
    <location>
        <begin position="99"/>
        <end position="189"/>
    </location>
</feature>
<accession>A0ABN5PBU7</accession>
<dbReference type="EMBL" id="CP032097">
    <property type="protein sequence ID" value="AXX96278.1"/>
    <property type="molecule type" value="Genomic_DNA"/>
</dbReference>
<gene>
    <name evidence="6" type="ORF">AELL_2674</name>
</gene>
<evidence type="ECO:0000313" key="6">
    <source>
        <dbReference type="EMBL" id="AXX96278.1"/>
    </source>
</evidence>
<dbReference type="Pfam" id="PF01370">
    <property type="entry name" value="Epimerase"/>
    <property type="match status" value="1"/>
</dbReference>